<proteinExistence type="predicted"/>
<comment type="caution">
    <text evidence="1">The sequence shown here is derived from an EMBL/GenBank/DDBJ whole genome shotgun (WGS) entry which is preliminary data.</text>
</comment>
<dbReference type="EMBL" id="JOUE01000006">
    <property type="protein sequence ID" value="KFJ42379.1"/>
    <property type="molecule type" value="Genomic_DNA"/>
</dbReference>
<dbReference type="RefSeq" id="WP_035735985.1">
    <property type="nucleotide sequence ID" value="NZ_JACTRU010000013.1"/>
</dbReference>
<gene>
    <name evidence="1" type="ORF">DR78_4</name>
</gene>
<protein>
    <submittedName>
        <fullName evidence="1">Uncharacterized protein</fullName>
    </submittedName>
</protein>
<evidence type="ECO:0000313" key="2">
    <source>
        <dbReference type="Proteomes" id="UP000029117"/>
    </source>
</evidence>
<accession>A0AAW3D947</accession>
<evidence type="ECO:0000313" key="1">
    <source>
        <dbReference type="EMBL" id="KFJ42379.1"/>
    </source>
</evidence>
<organism evidence="1 2">
    <name type="scientific">Francisella philomiragia</name>
    <dbReference type="NCBI Taxonomy" id="28110"/>
    <lineage>
        <taxon>Bacteria</taxon>
        <taxon>Pseudomonadati</taxon>
        <taxon>Pseudomonadota</taxon>
        <taxon>Gammaproteobacteria</taxon>
        <taxon>Thiotrichales</taxon>
        <taxon>Francisellaceae</taxon>
        <taxon>Francisella</taxon>
    </lineage>
</organism>
<reference evidence="1 2" key="1">
    <citation type="submission" date="2014-04" db="EMBL/GenBank/DDBJ databases">
        <authorList>
            <person name="Bishop-Lilly K.A."/>
            <person name="Broomall S.M."/>
            <person name="Chain P.S."/>
            <person name="Chertkov O."/>
            <person name="Coyne S.R."/>
            <person name="Daligault H.E."/>
            <person name="Davenport K.W."/>
            <person name="Erkkila T."/>
            <person name="Frey K.G."/>
            <person name="Gibbons H.S."/>
            <person name="Gu W."/>
            <person name="Jaissle J."/>
            <person name="Johnson S.L."/>
            <person name="Koroleva G.I."/>
            <person name="Ladner J.T."/>
            <person name="Lo C.-C."/>
            <person name="Minogue T.D."/>
            <person name="Munk C."/>
            <person name="Palacios G.F."/>
            <person name="Redden C.L."/>
            <person name="Rosenzweig C.N."/>
            <person name="Scholz M.B."/>
            <person name="Teshima H."/>
            <person name="Xu Y."/>
        </authorList>
    </citation>
    <scope>NUCLEOTIDE SEQUENCE [LARGE SCALE GENOMIC DNA]</scope>
    <source>
        <strain evidence="1 2">FAJ</strain>
    </source>
</reference>
<dbReference type="Proteomes" id="UP000029117">
    <property type="component" value="Unassembled WGS sequence"/>
</dbReference>
<sequence length="246" mass="29133">MISVGDLISIFSIRKKIMKFIKRLYKCDYVLHLGAVEDYSDNKHKMKGYFDKKDQSSAFVEINSIISQLKNEQIERESKFKILDKSDNILLKTSAKKLFFNINSTNNITLNKLSFFYGNLIVKKIKREDKQVYYRAFFNNSFNEKGDKNKFNNCEKMSPSFLFNLGKVDLPNYLNIKEYLENDDNYTNNKLEIKTIILGKVIYNEEKQSLNIQIPMPYGETYRLFWMFLDKNEADSIEKVINSYHK</sequence>
<name>A0AAW3D947_9GAMM</name>
<dbReference type="AlphaFoldDB" id="A0AAW3D947"/>